<dbReference type="Proteomes" id="UP000182235">
    <property type="component" value="Unassembled WGS sequence"/>
</dbReference>
<protein>
    <submittedName>
        <fullName evidence="1">Uncharacterized protein</fullName>
    </submittedName>
</protein>
<comment type="caution">
    <text evidence="1">The sequence shown here is derived from an EMBL/GenBank/DDBJ whole genome shotgun (WGS) entry which is preliminary data.</text>
</comment>
<dbReference type="VEuPathDB" id="FungiDB:AJ78_02128"/>
<dbReference type="AlphaFoldDB" id="A0A1J9QRD6"/>
<keyword evidence="2" id="KW-1185">Reference proteome</keyword>
<name>A0A1J9QRD6_9EURO</name>
<gene>
    <name evidence="1" type="ORF">AJ78_02128</name>
</gene>
<sequence>MKKKWNKSQPTIYIFHKRDNNLTLCSVFYVLALALADDAFNRPVTGTALHREYTELENSIRTEKQTLHCKVFEDIRQKFCTTIDTAEIESQLLELSISKGLKMNDENKVQFVFEKRARLAQNLVLLVRLLN</sequence>
<proteinExistence type="predicted"/>
<dbReference type="OrthoDB" id="10443662at2759"/>
<dbReference type="EMBL" id="LGRN01000054">
    <property type="protein sequence ID" value="OJD17829.1"/>
    <property type="molecule type" value="Genomic_DNA"/>
</dbReference>
<dbReference type="Pfam" id="PF11917">
    <property type="entry name" value="DUF3435"/>
    <property type="match status" value="1"/>
</dbReference>
<organism evidence="1 2">
    <name type="scientific">Emergomyces pasteurianus Ep9510</name>
    <dbReference type="NCBI Taxonomy" id="1447872"/>
    <lineage>
        <taxon>Eukaryota</taxon>
        <taxon>Fungi</taxon>
        <taxon>Dikarya</taxon>
        <taxon>Ascomycota</taxon>
        <taxon>Pezizomycotina</taxon>
        <taxon>Eurotiomycetes</taxon>
        <taxon>Eurotiomycetidae</taxon>
        <taxon>Onygenales</taxon>
        <taxon>Ajellomycetaceae</taxon>
        <taxon>Emergomyces</taxon>
    </lineage>
</organism>
<dbReference type="InterPro" id="IPR021842">
    <property type="entry name" value="DUF3435"/>
</dbReference>
<evidence type="ECO:0000313" key="1">
    <source>
        <dbReference type="EMBL" id="OJD17829.1"/>
    </source>
</evidence>
<reference evidence="1 2" key="1">
    <citation type="submission" date="2015-07" db="EMBL/GenBank/DDBJ databases">
        <title>Emmonsia species relationships and genome sequence.</title>
        <authorList>
            <consortium name="The Broad Institute Genomics Platform"/>
            <person name="Cuomo C.A."/>
            <person name="Munoz J.F."/>
            <person name="Imamovic A."/>
            <person name="Priest M.E."/>
            <person name="Young S."/>
            <person name="Clay O.K."/>
            <person name="McEwen J.G."/>
        </authorList>
    </citation>
    <scope>NUCLEOTIDE SEQUENCE [LARGE SCALE GENOMIC DNA]</scope>
    <source>
        <strain evidence="1 2">UAMH 9510</strain>
    </source>
</reference>
<evidence type="ECO:0000313" key="2">
    <source>
        <dbReference type="Proteomes" id="UP000182235"/>
    </source>
</evidence>
<dbReference type="STRING" id="1447872.A0A1J9QRD6"/>
<accession>A0A1J9QRD6</accession>